<dbReference type="PANTHER" id="PTHR47366">
    <property type="entry name" value="TWO-ON-TWO HEMOGLOBIN-3"/>
    <property type="match status" value="1"/>
</dbReference>
<dbReference type="Gene3D" id="1.10.490.10">
    <property type="entry name" value="Globins"/>
    <property type="match status" value="1"/>
</dbReference>
<evidence type="ECO:0000256" key="6">
    <source>
        <dbReference type="ARBA" id="ARBA00034496"/>
    </source>
</evidence>
<dbReference type="AlphaFoldDB" id="A0A6C1B1M7"/>
<comment type="cofactor">
    <cofactor evidence="1">
        <name>heme</name>
        <dbReference type="ChEBI" id="CHEBI:30413"/>
    </cofactor>
</comment>
<reference evidence="7 8" key="1">
    <citation type="submission" date="2020-02" db="EMBL/GenBank/DDBJ databases">
        <title>Nitrogenibacter mangrovi gen. nov., sp. nov. isolated from mangrove sediment, a denitrifying betaproteobacterium.</title>
        <authorList>
            <person name="Liao H."/>
            <person name="Tian Y."/>
        </authorList>
    </citation>
    <scope>NUCLEOTIDE SEQUENCE [LARGE SCALE GENOMIC DNA]</scope>
    <source>
        <strain evidence="7 8">M9-3-2</strain>
    </source>
</reference>
<keyword evidence="5" id="KW-0408">Iron</keyword>
<dbReference type="EMBL" id="CP048836">
    <property type="protein sequence ID" value="QID17522.1"/>
    <property type="molecule type" value="Genomic_DNA"/>
</dbReference>
<dbReference type="InterPro" id="IPR019795">
    <property type="entry name" value="Globin_bac-like_CS"/>
</dbReference>
<dbReference type="CDD" id="cd14773">
    <property type="entry name" value="TrHb2_PhHbO-like_O"/>
    <property type="match status" value="1"/>
</dbReference>
<dbReference type="InterPro" id="IPR044203">
    <property type="entry name" value="GlbO/GLB3-like"/>
</dbReference>
<dbReference type="InterPro" id="IPR012292">
    <property type="entry name" value="Globin/Proto"/>
</dbReference>
<dbReference type="InterPro" id="IPR009050">
    <property type="entry name" value="Globin-like_sf"/>
</dbReference>
<dbReference type="KEGG" id="azq:G3580_07615"/>
<evidence type="ECO:0000256" key="2">
    <source>
        <dbReference type="ARBA" id="ARBA00022448"/>
    </source>
</evidence>
<keyword evidence="8" id="KW-1185">Reference proteome</keyword>
<protein>
    <submittedName>
        <fullName evidence="7">Group II truncated hemoglobin</fullName>
    </submittedName>
</protein>
<dbReference type="GO" id="GO:0019825">
    <property type="term" value="F:oxygen binding"/>
    <property type="evidence" value="ECO:0007669"/>
    <property type="project" value="InterPro"/>
</dbReference>
<dbReference type="RefSeq" id="WP_173764687.1">
    <property type="nucleotide sequence ID" value="NZ_CP048836.1"/>
</dbReference>
<organism evidence="7 8">
    <name type="scientific">Nitrogeniibacter mangrovi</name>
    <dbReference type="NCBI Taxonomy" id="2016596"/>
    <lineage>
        <taxon>Bacteria</taxon>
        <taxon>Pseudomonadati</taxon>
        <taxon>Pseudomonadota</taxon>
        <taxon>Betaproteobacteria</taxon>
        <taxon>Rhodocyclales</taxon>
        <taxon>Zoogloeaceae</taxon>
        <taxon>Nitrogeniibacter</taxon>
    </lineage>
</organism>
<dbReference type="PROSITE" id="PS01213">
    <property type="entry name" value="GLOBIN_FAM_2"/>
    <property type="match status" value="1"/>
</dbReference>
<keyword evidence="4" id="KW-0479">Metal-binding</keyword>
<dbReference type="GO" id="GO:0020037">
    <property type="term" value="F:heme binding"/>
    <property type="evidence" value="ECO:0007669"/>
    <property type="project" value="InterPro"/>
</dbReference>
<dbReference type="InterPro" id="IPR001486">
    <property type="entry name" value="Hemoglobin_trunc"/>
</dbReference>
<evidence type="ECO:0000256" key="4">
    <source>
        <dbReference type="ARBA" id="ARBA00022723"/>
    </source>
</evidence>
<dbReference type="PANTHER" id="PTHR47366:SF1">
    <property type="entry name" value="TWO-ON-TWO HEMOGLOBIN-3"/>
    <property type="match status" value="1"/>
</dbReference>
<evidence type="ECO:0000313" key="7">
    <source>
        <dbReference type="EMBL" id="QID17522.1"/>
    </source>
</evidence>
<dbReference type="Pfam" id="PF01152">
    <property type="entry name" value="Bac_globin"/>
    <property type="match status" value="1"/>
</dbReference>
<gene>
    <name evidence="7" type="ORF">G3580_07615</name>
</gene>
<sequence length="133" mass="15240">MSQSVYEMIGGETTLRAIVDRFYALMDELPEAWEIRKLHPDDLSGSADKLFMFLSGWLGGPSLYIERYGHPRLRARHLPFPIGTRERDQWMMCMGMALDEYVPDPTLRTRLLEALSGTADFMRNRADSPAQDA</sequence>
<dbReference type="Proteomes" id="UP000501991">
    <property type="component" value="Chromosome"/>
</dbReference>
<name>A0A6C1B1M7_9RHOO</name>
<dbReference type="SUPFAM" id="SSF46458">
    <property type="entry name" value="Globin-like"/>
    <property type="match status" value="1"/>
</dbReference>
<evidence type="ECO:0000256" key="5">
    <source>
        <dbReference type="ARBA" id="ARBA00023004"/>
    </source>
</evidence>
<keyword evidence="3" id="KW-0349">Heme</keyword>
<evidence type="ECO:0000256" key="3">
    <source>
        <dbReference type="ARBA" id="ARBA00022617"/>
    </source>
</evidence>
<dbReference type="GO" id="GO:0046872">
    <property type="term" value="F:metal ion binding"/>
    <property type="evidence" value="ECO:0007669"/>
    <property type="project" value="UniProtKB-KW"/>
</dbReference>
<evidence type="ECO:0000256" key="1">
    <source>
        <dbReference type="ARBA" id="ARBA00001971"/>
    </source>
</evidence>
<dbReference type="GO" id="GO:0005344">
    <property type="term" value="F:oxygen carrier activity"/>
    <property type="evidence" value="ECO:0007669"/>
    <property type="project" value="InterPro"/>
</dbReference>
<accession>A0A6C1B1M7</accession>
<comment type="similarity">
    <text evidence="6">Belongs to the truncated hemoglobin family. Group II subfamily.</text>
</comment>
<proteinExistence type="inferred from homology"/>
<keyword evidence="2" id="KW-0813">Transport</keyword>
<evidence type="ECO:0000313" key="8">
    <source>
        <dbReference type="Proteomes" id="UP000501991"/>
    </source>
</evidence>